<accession>A0ABQ3IDP6</accession>
<dbReference type="RefSeq" id="WP_268246303.1">
    <property type="nucleotide sequence ID" value="NZ_BNAU01000001.1"/>
</dbReference>
<dbReference type="InterPro" id="IPR014031">
    <property type="entry name" value="Ketoacyl_synth_C"/>
</dbReference>
<dbReference type="InterPro" id="IPR052568">
    <property type="entry name" value="PKS-FAS_Synthase"/>
</dbReference>
<feature type="domain" description="Carrier" evidence="6">
    <location>
        <begin position="1198"/>
        <end position="1278"/>
    </location>
</feature>
<dbReference type="PANTHER" id="PTHR43074:SF1">
    <property type="entry name" value="BETA-KETOACYL SYNTHASE FAMILY PROTEIN-RELATED"/>
    <property type="match status" value="1"/>
</dbReference>
<dbReference type="InterPro" id="IPR049551">
    <property type="entry name" value="PKS_DH_C"/>
</dbReference>
<dbReference type="InterPro" id="IPR001227">
    <property type="entry name" value="Ac_transferase_dom_sf"/>
</dbReference>
<dbReference type="Gene3D" id="1.10.1200.10">
    <property type="entry name" value="ACP-like"/>
    <property type="match status" value="3"/>
</dbReference>
<feature type="region of interest" description="C-terminal hotdog fold" evidence="4">
    <location>
        <begin position="1972"/>
        <end position="2114"/>
    </location>
</feature>
<dbReference type="InterPro" id="IPR014030">
    <property type="entry name" value="Ketoacyl_synth_N"/>
</dbReference>
<dbReference type="Pfam" id="PF14765">
    <property type="entry name" value="PS-DH"/>
    <property type="match status" value="1"/>
</dbReference>
<evidence type="ECO:0000256" key="4">
    <source>
        <dbReference type="PROSITE-ProRule" id="PRU01363"/>
    </source>
</evidence>
<dbReference type="CDD" id="cd00833">
    <property type="entry name" value="PKS"/>
    <property type="match status" value="1"/>
</dbReference>
<dbReference type="Proteomes" id="UP000605897">
    <property type="component" value="Unassembled WGS sequence"/>
</dbReference>
<keyword evidence="10" id="KW-1185">Reference proteome</keyword>
<keyword evidence="2" id="KW-0597">Phosphoprotein</keyword>
<protein>
    <submittedName>
        <fullName evidence="9">Uncharacterized protein</fullName>
    </submittedName>
</protein>
<feature type="domain" description="Carrier" evidence="6">
    <location>
        <begin position="1119"/>
        <end position="1196"/>
    </location>
</feature>
<dbReference type="PROSITE" id="PS50075">
    <property type="entry name" value="CARRIER"/>
    <property type="match status" value="3"/>
</dbReference>
<dbReference type="InterPro" id="IPR018201">
    <property type="entry name" value="Ketoacyl_synth_AS"/>
</dbReference>
<feature type="active site" description="Proton donor; for dehydratase activity" evidence="4">
    <location>
        <position position="2031"/>
    </location>
</feature>
<gene>
    <name evidence="9" type="ORF">GCM10017786_07090</name>
</gene>
<dbReference type="SUPFAM" id="SSF53901">
    <property type="entry name" value="Thiolase-like"/>
    <property type="match status" value="1"/>
</dbReference>
<dbReference type="InterPro" id="IPR049900">
    <property type="entry name" value="PKS_mFAS_DH"/>
</dbReference>
<dbReference type="PROSITE" id="PS52019">
    <property type="entry name" value="PKS_MFAS_DH"/>
    <property type="match status" value="1"/>
</dbReference>
<dbReference type="Pfam" id="PF02801">
    <property type="entry name" value="Ketoacyl-synt_C"/>
    <property type="match status" value="1"/>
</dbReference>
<dbReference type="InterPro" id="IPR036291">
    <property type="entry name" value="NAD(P)-bd_dom_sf"/>
</dbReference>
<evidence type="ECO:0000259" key="8">
    <source>
        <dbReference type="PROSITE" id="PS52019"/>
    </source>
</evidence>
<dbReference type="PROSITE" id="PS00606">
    <property type="entry name" value="KS3_1"/>
    <property type="match status" value="1"/>
</dbReference>
<evidence type="ECO:0000259" key="7">
    <source>
        <dbReference type="PROSITE" id="PS52004"/>
    </source>
</evidence>
<feature type="region of interest" description="N-terminal hotdog fold" evidence="4">
    <location>
        <begin position="1831"/>
        <end position="1960"/>
    </location>
</feature>
<dbReference type="EMBL" id="BNAU01000001">
    <property type="protein sequence ID" value="GHE79703.1"/>
    <property type="molecule type" value="Genomic_DNA"/>
</dbReference>
<dbReference type="InterPro" id="IPR009081">
    <property type="entry name" value="PP-bd_ACP"/>
</dbReference>
<evidence type="ECO:0000313" key="9">
    <source>
        <dbReference type="EMBL" id="GHE79703.1"/>
    </source>
</evidence>
<feature type="domain" description="PKS/mFAS DH" evidence="8">
    <location>
        <begin position="1831"/>
        <end position="2114"/>
    </location>
</feature>
<reference evidence="10" key="1">
    <citation type="journal article" date="2019" name="Int. J. Syst. Evol. Microbiol.">
        <title>The Global Catalogue of Microorganisms (GCM) 10K type strain sequencing project: providing services to taxonomists for standard genome sequencing and annotation.</title>
        <authorList>
            <consortium name="The Broad Institute Genomics Platform"/>
            <consortium name="The Broad Institute Genome Sequencing Center for Infectious Disease"/>
            <person name="Wu L."/>
            <person name="Ma J."/>
        </authorList>
    </citation>
    <scope>NUCLEOTIDE SEQUENCE [LARGE SCALE GENOMIC DNA]</scope>
    <source>
        <strain evidence="10">CGMCC 4.7677</strain>
    </source>
</reference>
<evidence type="ECO:0000256" key="2">
    <source>
        <dbReference type="ARBA" id="ARBA00022553"/>
    </source>
</evidence>
<sequence length="2127" mass="223954">MSEHPELSDRRLARTPIAIVGMSGLFPMARNHREYWQNIVDGTDCTTDVPASRWSLDDYYDADPSAPDKTYSRRGAFLPDVDFAPLEFGLPPNQLDVTSTMQTLSLGVARDLLRDAGAEGEWYDPSRTGVVLGTTGPVPLMHPLAARLSTPVLKEVVRSCGLSGEDADAIADKYVQAFAPWEENSFPGLLANVVAGRVANRLGLGGMNCTVDAACAASLSALRTAIAELVDGRADTMITGGVDTENTIFIYLCFSKVGALSKSGTIRPFDDTADGTLLGEGIGMLALRRLADAERDGNRIYAVIRGLGSSSDGRSKSIYAPRAEGQKVALERAYTDAEVSPASVELFEAHATGTAVGDRTELTALGEVVGAESGETRFAALGSVKSQIGHTKGAAGTASLMKLALGLYHKVLPPTINVDRPNRVLDGDVPFYVNVKTRPWIRDPHRPVRRAAASAMGFGGTNYHVVLEEHDPARGPVLHRTATAHLWHAPSPVELLELVRSGAPGVSGEIPASHARAGFVAADDVSAEELRSLLVAQLEAEPEAVEWSHPRGVFFRRQAVPDLKIGALFAGQGSQYLEMGLDAALNNPIVGAALDEANAVFDGDDVRLAQVVFPPPVFDAEERQRQEATLRRTEYAQPAIGALSAGQFRYLRELGLRCDGFLGHSFGELTALCAAGSLSDVDFFALAKARGAAMAPVSGDAGAMAAVSASRADVADLLVDDVVVCNHNAPDQVVVGGASDAVARFVDLCGERGVSAKLLPVAAAFHTRFVAHAVDAFRPAVEAVTVGSPAAPVYANSPGAAYGTDVEANRRTLVEQLLQPVEFVAALEAMRADGCTVFVEFGPKQVLTGLVRRTLGDEVIAIPTDGGPLGDGDLALKQAAVRLAVLGAPVSDVNRFDAPPLEAPEPAGMTVRLSAPEYVSAERREAYERALSDGYQVAVAADVAPVSVPEPASREAEPAFAPVPPVAEPARVHEVGAALQQHITVHGEFLESQLRVAEQLAASARDGLDPAVAQAVAGQSIAIGQAHTRANEILAALAGLEPGAAPGPSGVDAELAALIEATPPPAVAPPTAIPGPTPHPPAAAPTVQAIPAAALPVPSEPPAPAIPPAAPSNGAAPGPDVRSVLLEVVAEKTGYPVEMIDPGMDLEADLGVDSIKRVQVLGAVQERIPGLPEIGPEQLGELRTLDQIVAYLDGAAPSTGSDVRSVLLEVVADKTGYPVEMIDPGMDLEADLGVDSIKRVQVLGAVQERIPGLPEIGPEQLGELRTLDQIVAYLDGGSPSTGSDVRSVLLEVVAEKTGYPVEMIDPGMDLEADLGVDSIKRVQVLGAVQERIPGLPEIGPEQLGELRTLDQIVAYLDGDAGPKARDAGPIALRHRVGLVPLPPADRLADAFPGTKTATVIELGEDGHDYRQRLADHGWTVHTEPTPGELCLVLLGTGDDWDRNTETLTQALFTAQRALTTLRGDRAAFVTVTRLDGALGLQGTRGVAENLVGGVGGIVKTLAAEAPHLFCRAVDIAPGHPDPAGALLAELEDAATDVLEVGIDADGHRTTVVPSRHRPTSDTSAIHPPDTTALDDTDLLVVTGGARGVTALCVRELARHSQARFLLLGRTELTPEPEWAATSDLKTAIIEHLRASDTKPTPREVDRIQRDLLGQREIRDTLAALGDRAQYLAVDVTDPAAVRAALEPHDVTGFVHGAGVLADALLPDKTPEQVERVFRTKLAGAKAVLDALDGKPLRHLVFFTSVAGLHGNAGQADYAAANEALCRIAVGWRHRHPATHAVAIDWGAWDGGMVTPELRDLFAARGVPLLDPDTGARAFAEQFAPAREADTCVLIGADVALSGGHDAAKPAFTAHRDLARLAGDPVIRAHRIGADLVLPATYGLGWMIAVVERAHPGRRVVEVRDYQVHKGIILGGDLGGFRVEAAAGATHGERVTVRAAVRSGDHTSHYAAELVLAPAASEAPVLQPWRLGEGPEDALALYREATQFHGPRLQGMRRILEREQDRLVLECRLDDTEPGAFHGHLHSPVLADVLLQGPPVLGKDLLGQACLPLGIGRAEYFAPLPGGEPFVLVLDDVRPGPSTVTVTATACAPDGRVLQRFADVTVVSTPDMADKFAESVRTWIEETS</sequence>
<dbReference type="Gene3D" id="3.10.129.110">
    <property type="entry name" value="Polyketide synthase dehydratase"/>
    <property type="match status" value="1"/>
</dbReference>
<evidence type="ECO:0000256" key="1">
    <source>
        <dbReference type="ARBA" id="ARBA00022450"/>
    </source>
</evidence>
<dbReference type="SMART" id="SM00825">
    <property type="entry name" value="PKS_KS"/>
    <property type="match status" value="1"/>
</dbReference>
<dbReference type="Gene3D" id="3.40.366.10">
    <property type="entry name" value="Malonyl-Coenzyme A Acyl Carrier Protein, domain 2"/>
    <property type="match status" value="1"/>
</dbReference>
<evidence type="ECO:0000259" key="6">
    <source>
        <dbReference type="PROSITE" id="PS50075"/>
    </source>
</evidence>
<dbReference type="Gene3D" id="3.40.50.720">
    <property type="entry name" value="NAD(P)-binding Rossmann-like Domain"/>
    <property type="match status" value="1"/>
</dbReference>
<dbReference type="InterPro" id="IPR016035">
    <property type="entry name" value="Acyl_Trfase/lysoPLipase"/>
</dbReference>
<dbReference type="SUPFAM" id="SSF51735">
    <property type="entry name" value="NAD(P)-binding Rossmann-fold domains"/>
    <property type="match status" value="2"/>
</dbReference>
<dbReference type="Pfam" id="PF00698">
    <property type="entry name" value="Acyl_transf_1"/>
    <property type="match status" value="1"/>
</dbReference>
<dbReference type="SUPFAM" id="SSF47336">
    <property type="entry name" value="ACP-like"/>
    <property type="match status" value="3"/>
</dbReference>
<feature type="region of interest" description="Disordered" evidence="5">
    <location>
        <begin position="1549"/>
        <end position="1570"/>
    </location>
</feature>
<dbReference type="SMART" id="SM00822">
    <property type="entry name" value="PKS_KR"/>
    <property type="match status" value="1"/>
</dbReference>
<dbReference type="InterPro" id="IPR013968">
    <property type="entry name" value="PKS_KR"/>
</dbReference>
<comment type="caution">
    <text evidence="9">The sequence shown here is derived from an EMBL/GenBank/DDBJ whole genome shotgun (WGS) entry which is preliminary data.</text>
</comment>
<dbReference type="InterPro" id="IPR014043">
    <property type="entry name" value="Acyl_transferase_dom"/>
</dbReference>
<dbReference type="InterPro" id="IPR020841">
    <property type="entry name" value="PKS_Beta-ketoAc_synthase_dom"/>
</dbReference>
<feature type="region of interest" description="Disordered" evidence="5">
    <location>
        <begin position="1095"/>
        <end position="1118"/>
    </location>
</feature>
<feature type="active site" description="Proton acceptor; for dehydratase activity" evidence="4">
    <location>
        <position position="1869"/>
    </location>
</feature>
<dbReference type="PANTHER" id="PTHR43074">
    <property type="entry name" value="OMEGA-3 POLYUNSATURATED FATTY ACID SYNTHASE PFAB-RELATED"/>
    <property type="match status" value="1"/>
</dbReference>
<evidence type="ECO:0000256" key="5">
    <source>
        <dbReference type="SAM" id="MobiDB-lite"/>
    </source>
</evidence>
<dbReference type="CDD" id="cd08953">
    <property type="entry name" value="KR_2_SDR_x"/>
    <property type="match status" value="1"/>
</dbReference>
<keyword evidence="3" id="KW-0808">Transferase</keyword>
<dbReference type="InterPro" id="IPR042104">
    <property type="entry name" value="PKS_dehydratase_sf"/>
</dbReference>
<dbReference type="Gene3D" id="3.40.47.10">
    <property type="match status" value="1"/>
</dbReference>
<dbReference type="Pfam" id="PF08659">
    <property type="entry name" value="KR"/>
    <property type="match status" value="1"/>
</dbReference>
<dbReference type="InterPro" id="IPR016039">
    <property type="entry name" value="Thiolase-like"/>
</dbReference>
<dbReference type="Pfam" id="PF00109">
    <property type="entry name" value="ketoacyl-synt"/>
    <property type="match status" value="1"/>
</dbReference>
<dbReference type="InterPro" id="IPR057326">
    <property type="entry name" value="KR_dom"/>
</dbReference>
<evidence type="ECO:0000256" key="3">
    <source>
        <dbReference type="ARBA" id="ARBA00022679"/>
    </source>
</evidence>
<name>A0ABQ3IDP6_9PSEU</name>
<evidence type="ECO:0000313" key="10">
    <source>
        <dbReference type="Proteomes" id="UP000605897"/>
    </source>
</evidence>
<feature type="domain" description="Carrier" evidence="6">
    <location>
        <begin position="1283"/>
        <end position="1360"/>
    </location>
</feature>
<proteinExistence type="predicted"/>
<feature type="domain" description="Ketosynthase family 3 (KS3)" evidence="7">
    <location>
        <begin position="14"/>
        <end position="469"/>
    </location>
</feature>
<dbReference type="SUPFAM" id="SSF52151">
    <property type="entry name" value="FabD/lysophospholipase-like"/>
    <property type="match status" value="1"/>
</dbReference>
<dbReference type="Gene3D" id="3.30.70.250">
    <property type="entry name" value="Malonyl-CoA ACP transacylase, ACP-binding"/>
    <property type="match status" value="1"/>
</dbReference>
<dbReference type="SMART" id="SM00827">
    <property type="entry name" value="PKS_AT"/>
    <property type="match status" value="1"/>
</dbReference>
<organism evidence="9 10">
    <name type="scientific">Amycolatopsis deserti</name>
    <dbReference type="NCBI Taxonomy" id="185696"/>
    <lineage>
        <taxon>Bacteria</taxon>
        <taxon>Bacillati</taxon>
        <taxon>Actinomycetota</taxon>
        <taxon>Actinomycetes</taxon>
        <taxon>Pseudonocardiales</taxon>
        <taxon>Pseudonocardiaceae</taxon>
        <taxon>Amycolatopsis</taxon>
    </lineage>
</organism>
<keyword evidence="1" id="KW-0596">Phosphopantetheine</keyword>
<dbReference type="PROSITE" id="PS52004">
    <property type="entry name" value="KS3_2"/>
    <property type="match status" value="1"/>
</dbReference>
<feature type="compositionally biased region" description="Pro residues" evidence="5">
    <location>
        <begin position="1098"/>
        <end position="1110"/>
    </location>
</feature>
<dbReference type="InterPro" id="IPR036736">
    <property type="entry name" value="ACP-like_sf"/>
</dbReference>
<dbReference type="InterPro" id="IPR016036">
    <property type="entry name" value="Malonyl_transacylase_ACP-bd"/>
</dbReference>
<dbReference type="SUPFAM" id="SSF55048">
    <property type="entry name" value="Probable ACP-binding domain of malonyl-CoA ACP transacylase"/>
    <property type="match status" value="1"/>
</dbReference>
<dbReference type="Pfam" id="PF00550">
    <property type="entry name" value="PP-binding"/>
    <property type="match status" value="3"/>
</dbReference>